<feature type="domain" description="FERM" evidence="19">
    <location>
        <begin position="100"/>
        <end position="385"/>
    </location>
</feature>
<evidence type="ECO:0000256" key="3">
    <source>
        <dbReference type="ARBA" id="ARBA00004544"/>
    </source>
</evidence>
<keyword evidence="21" id="KW-1185">Reference proteome</keyword>
<reference evidence="20" key="13">
    <citation type="submission" date="2025-09" db="UniProtKB">
        <authorList>
            <consortium name="Ensembl"/>
        </authorList>
    </citation>
    <scope>IDENTIFICATION</scope>
</reference>
<dbReference type="SMART" id="SM01195">
    <property type="entry name" value="FA"/>
    <property type="match status" value="1"/>
</dbReference>
<dbReference type="Pfam" id="PF08736">
    <property type="entry name" value="FA"/>
    <property type="match status" value="1"/>
</dbReference>
<dbReference type="InterPro" id="IPR019749">
    <property type="entry name" value="Band_41_domain"/>
</dbReference>
<reference evidence="26" key="6">
    <citation type="journal article" date="2010" name="Sci. Signal.">
        <title>Quantitative phosphoproteomics reveals widespread full phosphorylation site occupancy during mitosis.</title>
        <authorList>
            <person name="Olsen J.V."/>
            <person name="Vermeulen M."/>
            <person name="Santamaria A."/>
            <person name="Kumar C."/>
            <person name="Miller M.L."/>
            <person name="Jensen L.J."/>
            <person name="Gnad F."/>
            <person name="Cox J."/>
            <person name="Jensen T.S."/>
            <person name="Nigg E.A."/>
            <person name="Brunak S."/>
            <person name="Mann M."/>
        </authorList>
    </citation>
    <scope>IDENTIFICATION BY MASS SPECTROMETRY [LARGE SCALE ANALYSIS]</scope>
</reference>
<dbReference type="Pfam" id="PF04382">
    <property type="entry name" value="SAB"/>
    <property type="match status" value="1"/>
</dbReference>
<dbReference type="PRINTS" id="PR00661">
    <property type="entry name" value="ERMFAMILY"/>
</dbReference>
<evidence type="ECO:0000256" key="7">
    <source>
        <dbReference type="ARBA" id="ARBA00022618"/>
    </source>
</evidence>
<organism evidence="20 21">
    <name type="scientific">Homo sapiens</name>
    <name type="common">Human</name>
    <dbReference type="NCBI Taxonomy" id="9606"/>
    <lineage>
        <taxon>Eukaryota</taxon>
        <taxon>Metazoa</taxon>
        <taxon>Chordata</taxon>
        <taxon>Craniata</taxon>
        <taxon>Vertebrata</taxon>
        <taxon>Euteleostomi</taxon>
        <taxon>Mammalia</taxon>
        <taxon>Eutheria</taxon>
        <taxon>Euarchontoglires</taxon>
        <taxon>Primates</taxon>
        <taxon>Haplorrhini</taxon>
        <taxon>Catarrhini</taxon>
        <taxon>Hominidae</taxon>
        <taxon>Homo</taxon>
    </lineage>
</organism>
<dbReference type="InterPro" id="IPR000299">
    <property type="entry name" value="FERM_domain"/>
</dbReference>
<evidence type="ECO:0000256" key="6">
    <source>
        <dbReference type="ARBA" id="ARBA00022553"/>
    </source>
</evidence>
<dbReference type="CDD" id="cd13184">
    <property type="entry name" value="FERM_C_4_1_family"/>
    <property type="match status" value="1"/>
</dbReference>
<dbReference type="Pfam" id="PF09380">
    <property type="entry name" value="FERM_C"/>
    <property type="match status" value="1"/>
</dbReference>
<keyword evidence="11" id="KW-0206">Cytoskeleton</keyword>
<dbReference type="EMBL" id="AL009181">
    <property type="status" value="NOT_ANNOTATED_CDS"/>
    <property type="molecule type" value="Genomic_DNA"/>
</dbReference>
<dbReference type="PRINTS" id="PR00935">
    <property type="entry name" value="BAND41"/>
</dbReference>
<feature type="coiled-coil region" evidence="17">
    <location>
        <begin position="530"/>
        <end position="564"/>
    </location>
</feature>
<reference evidence="20 21" key="3">
    <citation type="journal article" date="2006" name="Nature">
        <title>The DNA sequence and biological annotation of human chromosome 1.</title>
        <authorList>
            <person name="Gregory S.G."/>
            <person name="Barlow K.F."/>
            <person name="McLay K.E."/>
            <person name="Kaul R."/>
            <person name="Swarbreck D."/>
            <person name="Dunham A."/>
            <person name="Scott C.E."/>
            <person name="Howe K.L."/>
            <person name="Woodfine K."/>
            <person name="Spencer C.C."/>
            <person name="Jones M.C."/>
            <person name="Gillson C."/>
            <person name="Searle S."/>
            <person name="Zhou Y."/>
            <person name="Kokocinski F."/>
            <person name="McDonald L."/>
            <person name="Evans R."/>
            <person name="Phillips K."/>
            <person name="Atkinson A."/>
            <person name="Cooper R."/>
            <person name="Jones C."/>
            <person name="Hall R.E."/>
            <person name="Andrews T.D."/>
            <person name="Lloyd C."/>
            <person name="Ainscough R."/>
            <person name="Almeida J.P."/>
            <person name="Ambrose K.D."/>
            <person name="Anderson F."/>
            <person name="Andrew R.W."/>
            <person name="Ashwell R.I."/>
            <person name="Aubin K."/>
            <person name="Babbage A.K."/>
            <person name="Bagguley C.L."/>
            <person name="Bailey J."/>
            <person name="Beasley H."/>
            <person name="Bethel G."/>
            <person name="Bird C.P."/>
            <person name="Bray-Allen S."/>
            <person name="Brown J.Y."/>
            <person name="Brown A.J."/>
            <person name="Buckley D."/>
            <person name="Burton J."/>
            <person name="Bye J."/>
            <person name="Carder C."/>
            <person name="Chapman J.C."/>
            <person name="Clark S.Y."/>
            <person name="Clarke G."/>
            <person name="Clee C."/>
            <person name="Cobley V."/>
            <person name="Collier R.E."/>
            <person name="Corby N."/>
            <person name="Coville G.J."/>
            <person name="Davies J."/>
            <person name="Deadman R."/>
            <person name="Dunn M."/>
            <person name="Earthrowl M."/>
            <person name="Ellington A.G."/>
            <person name="Errington H."/>
            <person name="Frankish A."/>
            <person name="Frankland J."/>
            <person name="French L."/>
            <person name="Garner P."/>
            <person name="Garnett J."/>
            <person name="Gay L."/>
            <person name="Ghori M.R."/>
            <person name="Gibson R."/>
            <person name="Gilby L.M."/>
            <person name="Gillett W."/>
            <person name="Glithero R.J."/>
            <person name="Grafham D.V."/>
            <person name="Griffiths C."/>
            <person name="Griffiths-Jones S."/>
            <person name="Grocock R."/>
            <person name="Hammond S."/>
            <person name="Harrison E.S."/>
            <person name="Hart E."/>
            <person name="Haugen E."/>
            <person name="Heath P.D."/>
            <person name="Holmes S."/>
            <person name="Holt K."/>
            <person name="Howden P.J."/>
            <person name="Hunt A.R."/>
            <person name="Hunt S.E."/>
            <person name="Hunter G."/>
            <person name="Isherwood J."/>
            <person name="James R."/>
            <person name="Johnson C."/>
            <person name="Johnson D."/>
            <person name="Joy A."/>
            <person name="Kay M."/>
            <person name="Kershaw J.K."/>
            <person name="Kibukawa M."/>
            <person name="Kimberley A.M."/>
            <person name="King A."/>
            <person name="Knights A.J."/>
            <person name="Lad H."/>
            <person name="Laird G."/>
            <person name="Lawlor S."/>
            <person name="Leongamornlert D.A."/>
            <person name="Lloyd D.M."/>
            <person name="Loveland J."/>
            <person name="Lovell J."/>
            <person name="Lush M.J."/>
            <person name="Lyne R."/>
            <person name="Martin S."/>
            <person name="Mashreghi-Mohammadi M."/>
            <person name="Matthews L."/>
            <person name="Matthews N.S."/>
            <person name="McLaren S."/>
            <person name="Milne S."/>
            <person name="Mistry S."/>
            <person name="Moore M.J."/>
            <person name="Nickerson T."/>
            <person name="O'Dell C.N."/>
            <person name="Oliver K."/>
            <person name="Palmeiri A."/>
            <person name="Palmer S.A."/>
            <person name="Parker A."/>
            <person name="Patel D."/>
            <person name="Pearce A.V."/>
            <person name="Peck A.I."/>
            <person name="Pelan S."/>
            <person name="Phelps K."/>
            <person name="Phillimore B.J."/>
            <person name="Plumb R."/>
            <person name="Rajan J."/>
            <person name="Raymond C."/>
            <person name="Rouse G."/>
            <person name="Saenphimmachak C."/>
            <person name="Sehra H.K."/>
            <person name="Sheridan E."/>
            <person name="Shownkeen R."/>
            <person name="Sims S."/>
            <person name="Skuce C.D."/>
            <person name="Smith M."/>
            <person name="Steward C."/>
            <person name="Subramanian S."/>
            <person name="Sycamore N."/>
            <person name="Tracey A."/>
            <person name="Tromans A."/>
            <person name="Van Helmond Z."/>
            <person name="Wall M."/>
            <person name="Wallis J.M."/>
            <person name="White S."/>
            <person name="Whitehead S.L."/>
            <person name="Wilkinson J.E."/>
            <person name="Willey D.L."/>
            <person name="Williams H."/>
            <person name="Wilming L."/>
            <person name="Wray P.W."/>
            <person name="Wu Z."/>
            <person name="Coulson A."/>
            <person name="Vaudin M."/>
            <person name="Sulston J.E."/>
            <person name="Durbin R."/>
            <person name="Hubbard T."/>
            <person name="Wooster R."/>
            <person name="Dunham I."/>
            <person name="Carter N.P."/>
            <person name="McVean G."/>
            <person name="Ross M.T."/>
            <person name="Harrow J."/>
            <person name="Olson M.V."/>
            <person name="Beck S."/>
            <person name="Rogers J."/>
            <person name="Bentley D.R."/>
            <person name="Banerjee R."/>
            <person name="Bryant S.P."/>
            <person name="Burford D.C."/>
            <person name="Burrill W.D."/>
            <person name="Clegg S.M."/>
            <person name="Dhami P."/>
            <person name="Dovey O."/>
            <person name="Faulkner L.M."/>
            <person name="Gribble S.M."/>
            <person name="Langford C.F."/>
            <person name="Pandian R.D."/>
            <person name="Porter K.M."/>
            <person name="Prigmore E."/>
        </authorList>
    </citation>
    <scope>NUCLEOTIDE SEQUENCE [LARGE SCALE GENOMIC DNA]</scope>
</reference>
<reference evidence="27" key="7">
    <citation type="journal article" date="2011" name="BMC Syst. Biol.">
        <title>Initial characterization of the human central proteome.</title>
        <authorList>
            <person name="Burkard T.R."/>
            <person name="Planyavsky M."/>
            <person name="Kaupe I."/>
            <person name="Breitwieser F.P."/>
            <person name="Burckstummer T."/>
            <person name="Bennett K.L."/>
            <person name="Superti-Furga G."/>
            <person name="Colinge J."/>
        </authorList>
    </citation>
    <scope>IDENTIFICATION BY MASS SPECTROMETRY [LARGE SCALE ANALYSIS]</scope>
</reference>
<dbReference type="Proteomes" id="UP000005640">
    <property type="component" value="Chromosome 1"/>
</dbReference>
<evidence type="ECO:0000256" key="15">
    <source>
        <dbReference type="ARBA" id="ARBA00030419"/>
    </source>
</evidence>
<reference evidence="29" key="9">
    <citation type="journal article" date="2013" name="J. Proteome Res.">
        <title>Toward a comprehensive characterization of a human cancer cell phosphoproteome.</title>
        <authorList>
            <person name="Zhou H."/>
            <person name="Di Palma S."/>
            <person name="Preisinger C."/>
            <person name="Peng M."/>
            <person name="Polat A.N."/>
            <person name="Heck A.J."/>
            <person name="Mohammed S."/>
        </authorList>
    </citation>
    <scope>IDENTIFICATION BY MASS SPECTROMETRY [LARGE SCALE ANALYSIS]</scope>
</reference>
<reference evidence="20" key="12">
    <citation type="submission" date="2025-08" db="UniProtKB">
        <authorList>
            <consortium name="Ensembl"/>
        </authorList>
    </citation>
    <scope>IDENTIFICATION</scope>
</reference>
<dbReference type="Bgee" id="ENSG00000159023">
    <property type="expression patterns" value="Expressed in trabecular bone tissue and 177 other cell types or tissues"/>
</dbReference>
<evidence type="ECO:0000313" key="21">
    <source>
        <dbReference type="Proteomes" id="UP000005640"/>
    </source>
</evidence>
<dbReference type="InterPro" id="IPR014847">
    <property type="entry name" value="FA"/>
</dbReference>
<feature type="compositionally biased region" description="Basic and acidic residues" evidence="18">
    <location>
        <begin position="101"/>
        <end position="116"/>
    </location>
</feature>
<evidence type="ECO:0007829" key="26">
    <source>
        <dbReference type="PubMed" id="20068231"/>
    </source>
</evidence>
<reference evidence="20 21" key="1">
    <citation type="journal article" date="2001" name="Nature">
        <title>Initial sequencing and analysis of the human genome.</title>
        <authorList>
            <consortium name="International Human Genome Sequencing Consortium"/>
            <person name="Lander E.S."/>
            <person name="Linton L.M."/>
            <person name="Birren B."/>
            <person name="Nusbaum C."/>
            <person name="Zody M.C."/>
            <person name="Baldwin J."/>
            <person name="Devon K."/>
            <person name="Dewar K."/>
            <person name="Doyle M."/>
            <person name="FitzHugh W."/>
            <person name="Funke R."/>
            <person name="Gage D."/>
            <person name="Harris K."/>
            <person name="Heaford A."/>
            <person name="Howland J."/>
            <person name="Kann L."/>
            <person name="Lehoczky J."/>
            <person name="LeVine R."/>
            <person name="McEwan P."/>
            <person name="McKernan K."/>
            <person name="Meldrim J."/>
            <person name="Mesirov J.P."/>
            <person name="Miranda C."/>
            <person name="Morris W."/>
            <person name="Naylor J."/>
            <person name="Raymond C."/>
            <person name="Rosetti M."/>
            <person name="Santos R."/>
            <person name="Sheridan A."/>
            <person name="Sougnez C."/>
            <person name="Stange-Thomann N."/>
            <person name="Stojanovic N."/>
            <person name="Subramanian A."/>
            <person name="Wyman D."/>
            <person name="Rogers J."/>
            <person name="Sulston J."/>
            <person name="Ainscough R."/>
            <person name="Beck S."/>
            <person name="Bentley D."/>
            <person name="Burton J."/>
            <person name="Clee C."/>
            <person name="Carter N."/>
            <person name="Coulson A."/>
            <person name="Deadman R."/>
            <person name="Deloukas P."/>
            <person name="Dunham A."/>
            <person name="Dunham I."/>
            <person name="Durbin R."/>
            <person name="French L."/>
            <person name="Grafham D."/>
            <person name="Gregory S."/>
            <person name="Hubbard T."/>
            <person name="Humphray S."/>
            <person name="Hunt A."/>
            <person name="Jones M."/>
            <person name="Lloyd C."/>
            <person name="McMurray A."/>
            <person name="Matthews L."/>
            <person name="Mercer S."/>
            <person name="Milne S."/>
            <person name="Mullikin J.C."/>
            <person name="Mungall A."/>
            <person name="Plumb R."/>
            <person name="Ross M."/>
            <person name="Shownkeen R."/>
            <person name="Sims S."/>
            <person name="Waterston R.H."/>
            <person name="Wilson R.K."/>
            <person name="Hillier L.W."/>
            <person name="McPherson J.D."/>
            <person name="Marra M.A."/>
            <person name="Mardis E.R."/>
            <person name="Fulton L.A."/>
            <person name="Chinwalla A.T."/>
            <person name="Pepin K.H."/>
            <person name="Gish W.R."/>
            <person name="Chissoe S.L."/>
            <person name="Wendl M.C."/>
            <person name="Delehaunty K.D."/>
            <person name="Miner T.L."/>
            <person name="Delehaunty A."/>
            <person name="Kramer J.B."/>
            <person name="Cook L.L."/>
            <person name="Fulton R.S."/>
            <person name="Johnson D.L."/>
            <person name="Minx P.J."/>
            <person name="Clifton S.W."/>
            <person name="Hawkins T."/>
            <person name="Branscomb E."/>
            <person name="Predki P."/>
            <person name="Richardson P."/>
            <person name="Wenning S."/>
            <person name="Slezak T."/>
            <person name="Doggett N."/>
            <person name="Cheng J.F."/>
            <person name="Olsen A."/>
            <person name="Lucas S."/>
            <person name="Elkin C."/>
            <person name="Uberbacher E."/>
            <person name="Frazier M."/>
            <person name="Gibbs R.A."/>
            <person name="Muzny D.M."/>
            <person name="Scherer S.E."/>
            <person name="Bouck J.B."/>
            <person name="Sodergren E.J."/>
            <person name="Worley K.C."/>
            <person name="Rives C.M."/>
            <person name="Gorrell J.H."/>
            <person name="Metzker M.L."/>
            <person name="Naylor S.L."/>
            <person name="Kucherlapati R.S."/>
            <person name="Nelson D.L."/>
            <person name="Weinstock G.M."/>
            <person name="Sakaki Y."/>
            <person name="Fujiyama A."/>
            <person name="Hattori M."/>
            <person name="Yada T."/>
            <person name="Toyoda A."/>
            <person name="Itoh T."/>
            <person name="Kawagoe C."/>
            <person name="Watanabe H."/>
            <person name="Totoki Y."/>
            <person name="Taylor T."/>
            <person name="Weissenbach J."/>
            <person name="Heilig R."/>
            <person name="Saurin W."/>
            <person name="Artiguenave F."/>
            <person name="Brottier P."/>
            <person name="Bruls T."/>
            <person name="Pelletier E."/>
            <person name="Robert C."/>
            <person name="Wincker P."/>
            <person name="Smith D.R."/>
            <person name="Doucette-Stamm L."/>
            <person name="Rubenfield M."/>
            <person name="Weinstock K."/>
            <person name="Lee H.M."/>
            <person name="Dubois J."/>
            <person name="Rosenthal A."/>
            <person name="Platzer M."/>
            <person name="Nyakatura G."/>
            <person name="Taudien S."/>
            <person name="Rump A."/>
            <person name="Yang H."/>
            <person name="Yu J."/>
            <person name="Wang J."/>
            <person name="Huang G."/>
            <person name="Gu J."/>
            <person name="Hood L."/>
            <person name="Rowen L."/>
            <person name="Madan A."/>
            <person name="Qin S."/>
            <person name="Davis R.W."/>
            <person name="Federspiel N.A."/>
            <person name="Abola A.P."/>
            <person name="Proctor M.J."/>
            <person name="Myers R.M."/>
            <person name="Schmutz J."/>
            <person name="Dickson M."/>
            <person name="Grimwood J."/>
            <person name="Cox D.R."/>
            <person name="Olson M.V."/>
            <person name="Kaul R."/>
            <person name="Raymond C."/>
            <person name="Shimizu N."/>
            <person name="Kawasaki K."/>
            <person name="Minoshima S."/>
            <person name="Evans G.A."/>
            <person name="Athanasiou M."/>
            <person name="Schultz R."/>
            <person name="Roe B.A."/>
            <person name="Chen F."/>
            <person name="Pan H."/>
            <person name="Ramser J."/>
            <person name="Lehrach H."/>
            <person name="Reinhardt R."/>
            <person name="McCombie W.R."/>
            <person name="de la Bastide M."/>
            <person name="Dedhia N."/>
            <person name="Blocker H."/>
            <person name="Hornischer K."/>
            <person name="Nordsiek G."/>
            <person name="Agarwala R."/>
            <person name="Aravind L."/>
            <person name="Bailey J.A."/>
            <person name="Bateman A."/>
            <person name="Batzoglou S."/>
            <person name="Birney E."/>
            <person name="Bork P."/>
            <person name="Brown D.G."/>
            <person name="Burge C.B."/>
            <person name="Cerutti L."/>
            <person name="Chen H.C."/>
            <person name="Church D."/>
            <person name="Clamp M."/>
            <person name="Copley R.R."/>
            <person name="Doerks T."/>
            <person name="Eddy S.R."/>
            <person name="Eichler E.E."/>
            <person name="Furey T.S."/>
            <person name="Galagan J."/>
            <person name="Gilbert J.G."/>
            <person name="Harmon C."/>
            <person name="Hayashizaki Y."/>
            <person name="Haussler D."/>
            <person name="Hermjakob H."/>
            <person name="Hokamp K."/>
            <person name="Jang W."/>
            <person name="Johnson L.S."/>
            <person name="Jones T.A."/>
            <person name="Kasif S."/>
            <person name="Kaspryzk A."/>
            <person name="Kennedy S."/>
            <person name="Kent W.J."/>
            <person name="Kitts P."/>
            <person name="Koonin E.V."/>
            <person name="Korf I."/>
            <person name="Kulp D."/>
            <person name="Lancet D."/>
            <person name="Lowe T.M."/>
            <person name="McLysaght A."/>
            <person name="Mikkelsen T."/>
            <person name="Moran J.V."/>
            <person name="Mulder N."/>
            <person name="Pollara V.J."/>
            <person name="Ponting C.P."/>
            <person name="Schuler G."/>
            <person name="Schultz J."/>
            <person name="Slater G."/>
            <person name="Smit A.F."/>
            <person name="Stupka E."/>
            <person name="Szustakowski J."/>
            <person name="Thierry-Mieg D."/>
            <person name="Thierry-Mieg J."/>
            <person name="Wagner L."/>
            <person name="Wallis J."/>
            <person name="Wheeler R."/>
            <person name="Williams A."/>
            <person name="Wolf Y.I."/>
            <person name="Wolfe K.H."/>
            <person name="Yang S.P."/>
            <person name="Yeh R.F."/>
            <person name="Collins F."/>
            <person name="Guyer M.S."/>
            <person name="Peterson J."/>
            <person name="Felsenfeld A."/>
            <person name="Wetterstrand K.A."/>
            <person name="Patrinos A."/>
            <person name="Morgan M.J."/>
            <person name="de Jong P."/>
            <person name="Catanese J.J."/>
            <person name="Osoegawa K."/>
            <person name="Shizuya H."/>
            <person name="Choi S."/>
            <person name="Chen Y.J."/>
        </authorList>
    </citation>
    <scope>NUCLEOTIDE SEQUENCE [LARGE SCALE GENOMIC DNA]</scope>
</reference>
<evidence type="ECO:0007829" key="27">
    <source>
        <dbReference type="PubMed" id="21269460"/>
    </source>
</evidence>
<reference evidence="24" key="4">
    <citation type="journal article" date="2008" name="Proc. Natl. Acad. Sci. U.S.A.">
        <title>A quantitative atlas of mitotic phosphorylation.</title>
        <authorList>
            <person name="Dephoure N."/>
            <person name="Zhou C."/>
            <person name="Villen J."/>
            <person name="Beausoleil S.A."/>
            <person name="Bakalarski C.E."/>
            <person name="Elledge S.J."/>
            <person name="Gygi S.P."/>
        </authorList>
    </citation>
    <scope>IDENTIFICATION BY MASS SPECTROMETRY [LARGE SCALE ANALYSIS]</scope>
</reference>
<accession>A0A3B3IUD6</accession>
<dbReference type="InterPro" id="IPR029071">
    <property type="entry name" value="Ubiquitin-like_domsf"/>
</dbReference>
<evidence type="ECO:0000256" key="16">
    <source>
        <dbReference type="ARBA" id="ARBA00032586"/>
    </source>
</evidence>
<feature type="compositionally biased region" description="Basic and acidic residues" evidence="18">
    <location>
        <begin position="481"/>
        <end position="494"/>
    </location>
</feature>
<keyword evidence="8" id="KW-0498">Mitosis</keyword>
<dbReference type="InterPro" id="IPR035963">
    <property type="entry name" value="FERM_2"/>
</dbReference>
<keyword evidence="9" id="KW-0112">Calmodulin-binding</keyword>
<dbReference type="InterPro" id="IPR007477">
    <property type="entry name" value="SAB_dom"/>
</dbReference>
<evidence type="ECO:0007829" key="28">
    <source>
        <dbReference type="PubMed" id="21406692"/>
    </source>
</evidence>
<feature type="region of interest" description="Disordered" evidence="18">
    <location>
        <begin position="1"/>
        <end position="116"/>
    </location>
</feature>
<sequence length="607" mass="68144">MTTEKSLVTEAENSQHQQKEEGEEAINSGQQEPQQEESCQTAAEGDNWCEQKLKASNGDTPTHEDLTKNKERTSESRGLSRLFSSFLKRPKSQVSEEEGKEVESDKEKGEGGQKEIEFGTSLDEEIILKAPIAAPEPELKTDPSLDLHSLSSAETQTWLDSAKEIKKQVRGVPWNFTFNVKFYPPDPAQLTEDITRYYLCLQLRQDIVAGRLPCSFATLALLGSYTIQSELGDYDPELHGVDYVSDFKLAPNQTKELEEKVMELHKSYRSMTPAQADLEFLENAKKLSMYGVDLHKAKDLEGVDIILGVCSSGLLVYKDKLRINRFPWPKVLKISYKRSSFFIKIRPGEQEQYESTIGFKLPSYRAAKKLWKVCVEHHTFFRLTSTDTIPKSKFLALGSKFRYSGRTQAQTRQASALIDRPAPHFERTASKRASRSLDGAAAVDSADRSPRPTSAPAITQGQVAEGGVLDASAKKTVVPKAQKETVKAEVKKEDEPPEQAEPEPTEAWKVEKTHIEVTVPTSNGDQTQKLAEKTEDLIRMRKDLDKSQEEIKKHHASISELKKNFMESVPEPRPSEWDKRLSTHSPFRTLNINGQIPTGEGVSTLST</sequence>
<dbReference type="InterPro" id="IPR014352">
    <property type="entry name" value="FERM/acyl-CoA-bd_prot_sf"/>
</dbReference>
<dbReference type="GO" id="GO:0030866">
    <property type="term" value="P:cortical actin cytoskeleton organization"/>
    <property type="evidence" value="ECO:0007669"/>
    <property type="project" value="InterPro"/>
</dbReference>
<evidence type="ECO:0000256" key="13">
    <source>
        <dbReference type="ARBA" id="ARBA00023306"/>
    </source>
</evidence>
<name>A0A3B3IUD6_HUMAN</name>
<evidence type="ECO:0000256" key="11">
    <source>
        <dbReference type="ARBA" id="ARBA00023212"/>
    </source>
</evidence>
<keyword evidence="22 23" id="KW-1267">Proteomics identification</keyword>
<dbReference type="OrthoDB" id="6589456at2759"/>
<dbReference type="MassIVE" id="A0A3B3IUD6"/>
<dbReference type="PROSITE" id="PS00661">
    <property type="entry name" value="FERM_2"/>
    <property type="match status" value="1"/>
</dbReference>
<feature type="compositionally biased region" description="Low complexity" evidence="18">
    <location>
        <begin position="76"/>
        <end position="87"/>
    </location>
</feature>
<reference evidence="25" key="5">
    <citation type="journal article" date="2009" name="Sci. Signal.">
        <title>Quantitative phosphoproteomic analysis of T cell receptor signaling reveals system-wide modulation of protein-protein interactions.</title>
        <authorList>
            <person name="Mayya V."/>
            <person name="Lundgren D.H."/>
            <person name="Hwang S.I."/>
            <person name="Rezaul K."/>
            <person name="Wu L."/>
            <person name="Eng J.K."/>
            <person name="Rodionov V."/>
            <person name="Han D.K."/>
        </authorList>
    </citation>
    <scope>IDENTIFICATION BY MASS SPECTROMETRY [LARGE SCALE ANALYSIS]</scope>
</reference>
<dbReference type="GO" id="GO:0003779">
    <property type="term" value="F:actin binding"/>
    <property type="evidence" value="ECO:0007669"/>
    <property type="project" value="UniProtKB-KW"/>
</dbReference>
<keyword evidence="7" id="KW-0132">Cell division</keyword>
<evidence type="ECO:0007829" key="25">
    <source>
        <dbReference type="PubMed" id="19690332"/>
    </source>
</evidence>
<dbReference type="SMART" id="SM00295">
    <property type="entry name" value="B41"/>
    <property type="match status" value="1"/>
</dbReference>
<dbReference type="VEuPathDB" id="HostDB:ENSG00000159023"/>
<dbReference type="SUPFAM" id="SSF54236">
    <property type="entry name" value="Ubiquitin-like"/>
    <property type="match status" value="1"/>
</dbReference>
<evidence type="ECO:0000256" key="9">
    <source>
        <dbReference type="ARBA" id="ARBA00022860"/>
    </source>
</evidence>
<protein>
    <recommendedName>
        <fullName evidence="14">Protein 4.1</fullName>
    </recommendedName>
    <alternativeName>
        <fullName evidence="15">Band 4.1</fullName>
    </alternativeName>
    <alternativeName>
        <fullName evidence="16">Erythrocyte membrane protein band 4.1</fullName>
    </alternativeName>
</protein>
<feature type="region of interest" description="Disordered" evidence="18">
    <location>
        <begin position="588"/>
        <end position="607"/>
    </location>
</feature>
<dbReference type="Gene3D" id="1.20.80.10">
    <property type="match status" value="1"/>
</dbReference>
<feature type="compositionally biased region" description="Acidic residues" evidence="18">
    <location>
        <begin position="495"/>
        <end position="504"/>
    </location>
</feature>
<feature type="compositionally biased region" description="Basic and acidic residues" evidence="18">
    <location>
        <begin position="61"/>
        <end position="75"/>
    </location>
</feature>
<gene>
    <name evidence="20" type="primary">EPB41</name>
</gene>
<dbReference type="Gene3D" id="2.30.29.30">
    <property type="entry name" value="Pleckstrin-homology domain (PH domain)/Phosphotyrosine-binding domain (PTB)"/>
    <property type="match status" value="1"/>
</dbReference>
<keyword evidence="5" id="KW-0963">Cytoplasm</keyword>
<evidence type="ECO:0000256" key="12">
    <source>
        <dbReference type="ARBA" id="ARBA00023242"/>
    </source>
</evidence>
<dbReference type="SMART" id="SM01196">
    <property type="entry name" value="FERM_C"/>
    <property type="match status" value="1"/>
</dbReference>
<dbReference type="GO" id="GO:0005856">
    <property type="term" value="C:cytoskeleton"/>
    <property type="evidence" value="ECO:0007669"/>
    <property type="project" value="UniProtKB-SubCell"/>
</dbReference>
<dbReference type="GO" id="GO:0030054">
    <property type="term" value="C:cell junction"/>
    <property type="evidence" value="ECO:0000314"/>
    <property type="project" value="HPA"/>
</dbReference>
<dbReference type="PROSITE" id="PS00660">
    <property type="entry name" value="FERM_1"/>
    <property type="match status" value="1"/>
</dbReference>
<dbReference type="Gene3D" id="3.10.20.90">
    <property type="entry name" value="Phosphatidylinositol 3-kinase Catalytic Subunit, Chain A, domain 1"/>
    <property type="match status" value="1"/>
</dbReference>
<feature type="compositionally biased region" description="Polar residues" evidence="18">
    <location>
        <begin position="1"/>
        <end position="16"/>
    </location>
</feature>
<dbReference type="Pfam" id="PF00373">
    <property type="entry name" value="FERM_M"/>
    <property type="match status" value="1"/>
</dbReference>
<feature type="compositionally biased region" description="Polar residues" evidence="18">
    <location>
        <begin position="27"/>
        <end position="41"/>
    </location>
</feature>
<keyword evidence="13" id="KW-0131">Cell cycle</keyword>
<evidence type="ECO:0000256" key="18">
    <source>
        <dbReference type="SAM" id="MobiDB-lite"/>
    </source>
</evidence>
<dbReference type="InterPro" id="IPR019748">
    <property type="entry name" value="FERM_central"/>
</dbReference>
<evidence type="ECO:0007829" key="24">
    <source>
        <dbReference type="PubMed" id="18669648"/>
    </source>
</evidence>
<dbReference type="GO" id="GO:0005829">
    <property type="term" value="C:cytosol"/>
    <property type="evidence" value="ECO:0000314"/>
    <property type="project" value="HPA"/>
</dbReference>
<evidence type="ECO:0000256" key="2">
    <source>
        <dbReference type="ARBA" id="ARBA00004245"/>
    </source>
</evidence>
<dbReference type="AlphaFoldDB" id="A0A3B3IUD6"/>
<reference evidence="31" key="11">
    <citation type="journal article" date="2015" name="Proteomics">
        <title>N-terminome analysis of the human mitochondrial proteome.</title>
        <authorList>
            <person name="Vaca Jacome A.S."/>
            <person name="Rabilloud T."/>
            <person name="Schaeffer-Reiss C."/>
            <person name="Rompais M."/>
            <person name="Ayoub D."/>
            <person name="Lane L."/>
            <person name="Bairoch A."/>
            <person name="Van Dorsselaer A."/>
            <person name="Carapito C."/>
        </authorList>
    </citation>
    <scope>IDENTIFICATION BY MASS SPECTROMETRY [LARGE SCALE ANALYSIS]</scope>
</reference>
<dbReference type="InterPro" id="IPR011993">
    <property type="entry name" value="PH-like_dom_sf"/>
</dbReference>
<reference evidence="30" key="10">
    <citation type="journal article" date="2014" name="J. Proteomics">
        <title>An enzyme assisted RP-RPLC approach for in-depth analysis of human liver phosphoproteome.</title>
        <authorList>
            <person name="Bian Y."/>
            <person name="Song C."/>
            <person name="Cheng K."/>
            <person name="Dong M."/>
            <person name="Wang F."/>
            <person name="Huang J."/>
            <person name="Sun D."/>
            <person name="Wang L."/>
            <person name="Ye M."/>
            <person name="Zou H."/>
        </authorList>
    </citation>
    <scope>IDENTIFICATION BY MASS SPECTROMETRY [LARGE SCALE ANALYSIS]</scope>
</reference>
<dbReference type="ExpressionAtlas" id="A0A3B3IUD6">
    <property type="expression patterns" value="baseline and differential"/>
</dbReference>
<dbReference type="PIRSF" id="PIRSF002304">
    <property type="entry name" value="Membrane_skeletal_4_1"/>
    <property type="match status" value="1"/>
</dbReference>
<reference evidence="20 21" key="2">
    <citation type="journal article" date="2004" name="Nature">
        <title>Finishing the euchromatic sequence of the human genome.</title>
        <authorList>
            <consortium name="International Human Genome Sequencing Consortium"/>
        </authorList>
    </citation>
    <scope>NUCLEOTIDE SEQUENCE [LARGE SCALE GENOMIC DNA]</scope>
</reference>
<keyword evidence="6" id="KW-0597">Phosphoprotein</keyword>
<dbReference type="SUPFAM" id="SSF47031">
    <property type="entry name" value="Second domain of FERM"/>
    <property type="match status" value="1"/>
</dbReference>
<evidence type="ECO:0000256" key="1">
    <source>
        <dbReference type="ARBA" id="ARBA00004123"/>
    </source>
</evidence>
<dbReference type="GO" id="GO:0005634">
    <property type="term" value="C:nucleus"/>
    <property type="evidence" value="ECO:0007669"/>
    <property type="project" value="UniProtKB-SubCell"/>
</dbReference>
<dbReference type="OpenTargets" id="ENSG00000159023"/>
<evidence type="ECO:0007829" key="29">
    <source>
        <dbReference type="PubMed" id="23186163"/>
    </source>
</evidence>
<keyword evidence="12" id="KW-0539">Nucleus</keyword>
<evidence type="ECO:0000256" key="8">
    <source>
        <dbReference type="ARBA" id="ARBA00022776"/>
    </source>
</evidence>
<dbReference type="PROSITE" id="PS50057">
    <property type="entry name" value="FERM_3"/>
    <property type="match status" value="1"/>
</dbReference>
<dbReference type="Ensembl" id="ENST00000648181.1">
    <property type="protein sequence ID" value="ENSP00000498195.1"/>
    <property type="gene ID" value="ENSG00000159023.24"/>
</dbReference>
<evidence type="ECO:0007829" key="22">
    <source>
        <dbReference type="PeptideAtlas" id="A0A3B3IUD6"/>
    </source>
</evidence>
<evidence type="ECO:0000256" key="14">
    <source>
        <dbReference type="ARBA" id="ARBA00023658"/>
    </source>
</evidence>
<dbReference type="PANTHER" id="PTHR23280">
    <property type="entry name" value="4.1 G PROTEIN"/>
    <property type="match status" value="1"/>
</dbReference>
<evidence type="ECO:0007829" key="23">
    <source>
        <dbReference type="ProteomicsDB" id="A0A3B3IUD6"/>
    </source>
</evidence>
<dbReference type="GO" id="GO:0005516">
    <property type="term" value="F:calmodulin binding"/>
    <property type="evidence" value="ECO:0007669"/>
    <property type="project" value="UniProtKB-KW"/>
</dbReference>
<keyword evidence="17" id="KW-0175">Coiled coil</keyword>
<dbReference type="Antibodypedia" id="30998">
    <property type="antibodies" value="356 antibodies from 30 providers"/>
</dbReference>
<dbReference type="InterPro" id="IPR019747">
    <property type="entry name" value="FERM_CS"/>
</dbReference>
<dbReference type="InterPro" id="IPR018980">
    <property type="entry name" value="FERM_PH-like_C"/>
</dbReference>
<dbReference type="GeneTree" id="ENSGT00940000157833"/>
<dbReference type="GO" id="GO:0005938">
    <property type="term" value="C:cell cortex"/>
    <property type="evidence" value="ECO:0007669"/>
    <property type="project" value="UniProtKB-SubCell"/>
</dbReference>
<reference evidence="28" key="8">
    <citation type="journal article" date="2011" name="Sci. Signal.">
        <title>System-wide temporal characterization of the proteome and phosphoproteome of human embryonic stem cell differentiation.</title>
        <authorList>
            <person name="Rigbolt K.T."/>
            <person name="Prokhorova T.A."/>
            <person name="Akimov V."/>
            <person name="Henningsen J."/>
            <person name="Johansen P.T."/>
            <person name="Kratchmarova I."/>
            <person name="Kassem M."/>
            <person name="Mann M."/>
            <person name="Olsen J.V."/>
            <person name="Blagoev B."/>
        </authorList>
    </citation>
    <scope>IDENTIFICATION BY MASS SPECTROMETRY [LARGE SCALE ANALYSIS]</scope>
</reference>
<evidence type="ECO:0007829" key="30">
    <source>
        <dbReference type="PubMed" id="24275569"/>
    </source>
</evidence>
<comment type="subcellular location">
    <subcellularLocation>
        <location evidence="3">Cytoplasm</location>
        <location evidence="3">Cell cortex</location>
    </subcellularLocation>
    <subcellularLocation>
        <location evidence="2">Cytoplasm</location>
        <location evidence="2">Cytoskeleton</location>
    </subcellularLocation>
    <subcellularLocation>
        <location evidence="1">Nucleus</location>
    </subcellularLocation>
</comment>
<dbReference type="EMBL" id="AL138785">
    <property type="status" value="NOT_ANNOTATED_CDS"/>
    <property type="molecule type" value="Genomic_DNA"/>
</dbReference>
<dbReference type="ChiTaRS" id="EPB41">
    <property type="organism name" value="human"/>
</dbReference>
<dbReference type="HGNC" id="HGNC:3377">
    <property type="gene designation" value="EPB41"/>
</dbReference>
<proteinExistence type="evidence at protein level"/>
<dbReference type="GO" id="GO:0051301">
    <property type="term" value="P:cell division"/>
    <property type="evidence" value="ECO:0007669"/>
    <property type="project" value="UniProtKB-KW"/>
</dbReference>
<dbReference type="Ensembl" id="ENST00000648181.1">
    <property type="protein sequence ID" value="ENSP00000498195.1"/>
    <property type="gene ID" value="ENSG00000159023.23"/>
</dbReference>
<dbReference type="CDD" id="cd14473">
    <property type="entry name" value="FERM_B-lobe"/>
    <property type="match status" value="1"/>
</dbReference>
<keyword evidence="10" id="KW-0009">Actin-binding</keyword>
<dbReference type="SMR" id="A0A3B3IUD6"/>
<dbReference type="EMBL" id="AL357500">
    <property type="status" value="NOT_ANNOTATED_CDS"/>
    <property type="molecule type" value="Genomic_DNA"/>
</dbReference>
<evidence type="ECO:0000259" key="19">
    <source>
        <dbReference type="PROSITE" id="PS50057"/>
    </source>
</evidence>
<evidence type="ECO:0000256" key="5">
    <source>
        <dbReference type="ARBA" id="ARBA00022490"/>
    </source>
</evidence>
<dbReference type="PANTHER" id="PTHR23280:SF12">
    <property type="entry name" value="PROTEIN 4.1"/>
    <property type="match status" value="1"/>
</dbReference>
<evidence type="ECO:0000256" key="10">
    <source>
        <dbReference type="ARBA" id="ARBA00023203"/>
    </source>
</evidence>
<evidence type="ECO:0000256" key="17">
    <source>
        <dbReference type="SAM" id="Coils"/>
    </source>
</evidence>
<dbReference type="GO" id="GO:0005886">
    <property type="term" value="C:plasma membrane"/>
    <property type="evidence" value="ECO:0000314"/>
    <property type="project" value="HPA"/>
</dbReference>
<evidence type="ECO:0007829" key="31">
    <source>
        <dbReference type="PubMed" id="25944712"/>
    </source>
</evidence>
<dbReference type="InterPro" id="IPR000798">
    <property type="entry name" value="Ez/rad/moesin-like"/>
</dbReference>
<evidence type="ECO:0000313" key="20">
    <source>
        <dbReference type="Ensembl" id="ENSP00000498195.1"/>
    </source>
</evidence>
<feature type="region of interest" description="Disordered" evidence="18">
    <location>
        <begin position="412"/>
        <end position="505"/>
    </location>
</feature>
<dbReference type="FunFam" id="2.30.29.30:FF:000001">
    <property type="entry name" value="Erythrocyte membrane protein band 4.1"/>
    <property type="match status" value="1"/>
</dbReference>
<dbReference type="SUPFAM" id="SSF50729">
    <property type="entry name" value="PH domain-like"/>
    <property type="match status" value="1"/>
</dbReference>
<evidence type="ECO:0000256" key="4">
    <source>
        <dbReference type="ARBA" id="ARBA00022448"/>
    </source>
</evidence>
<dbReference type="FunFam" id="1.20.80.10:FF:000001">
    <property type="entry name" value="Erythrocyte membrane protein band 4.1"/>
    <property type="match status" value="1"/>
</dbReference>
<keyword evidence="4" id="KW-0813">Transport</keyword>